<dbReference type="AlphaFoldDB" id="A0A8J4A336"/>
<feature type="transmembrane region" description="Helical" evidence="1">
    <location>
        <begin position="7"/>
        <end position="28"/>
    </location>
</feature>
<evidence type="ECO:0000313" key="2">
    <source>
        <dbReference type="EMBL" id="GIJ74854.1"/>
    </source>
</evidence>
<dbReference type="Proteomes" id="UP000635606">
    <property type="component" value="Unassembled WGS sequence"/>
</dbReference>
<comment type="caution">
    <text evidence="2">The sequence shown here is derived from an EMBL/GenBank/DDBJ whole genome shotgun (WGS) entry which is preliminary data.</text>
</comment>
<evidence type="ECO:0000313" key="3">
    <source>
        <dbReference type="Proteomes" id="UP000635606"/>
    </source>
</evidence>
<organism evidence="2 3">
    <name type="scientific">Virgisporangium ochraceum</name>
    <dbReference type="NCBI Taxonomy" id="65505"/>
    <lineage>
        <taxon>Bacteria</taxon>
        <taxon>Bacillati</taxon>
        <taxon>Actinomycetota</taxon>
        <taxon>Actinomycetes</taxon>
        <taxon>Micromonosporales</taxon>
        <taxon>Micromonosporaceae</taxon>
        <taxon>Virgisporangium</taxon>
    </lineage>
</organism>
<dbReference type="SUPFAM" id="SSF52540">
    <property type="entry name" value="P-loop containing nucleoside triphosphate hydrolases"/>
    <property type="match status" value="1"/>
</dbReference>
<protein>
    <submittedName>
        <fullName evidence="2">Uncharacterized protein</fullName>
    </submittedName>
</protein>
<dbReference type="InterPro" id="IPR011044">
    <property type="entry name" value="Quino_amine_DH_bsu"/>
</dbReference>
<keyword evidence="1" id="KW-1133">Transmembrane helix</keyword>
<dbReference type="Gene3D" id="2.130.10.10">
    <property type="entry name" value="YVTN repeat-like/Quinoprotein amine dehydrogenase"/>
    <property type="match status" value="3"/>
</dbReference>
<keyword evidence="1" id="KW-0812">Transmembrane</keyword>
<reference evidence="2" key="1">
    <citation type="submission" date="2021-01" db="EMBL/GenBank/DDBJ databases">
        <title>Whole genome shotgun sequence of Virgisporangium ochraceum NBRC 16418.</title>
        <authorList>
            <person name="Komaki H."/>
            <person name="Tamura T."/>
        </authorList>
    </citation>
    <scope>NUCLEOTIDE SEQUENCE</scope>
    <source>
        <strain evidence="2">NBRC 16418</strain>
    </source>
</reference>
<proteinExistence type="predicted"/>
<keyword evidence="3" id="KW-1185">Reference proteome</keyword>
<dbReference type="InterPro" id="IPR011047">
    <property type="entry name" value="Quinoprotein_ADH-like_sf"/>
</dbReference>
<dbReference type="InterPro" id="IPR027417">
    <property type="entry name" value="P-loop_NTPase"/>
</dbReference>
<dbReference type="SUPFAM" id="SSF50998">
    <property type="entry name" value="Quinoprotein alcohol dehydrogenase-like"/>
    <property type="match status" value="1"/>
</dbReference>
<gene>
    <name evidence="2" type="ORF">Voc01_097710</name>
</gene>
<dbReference type="SUPFAM" id="SSF50960">
    <property type="entry name" value="TolB, C-terminal domain"/>
    <property type="match status" value="1"/>
</dbReference>
<dbReference type="InterPro" id="IPR015943">
    <property type="entry name" value="WD40/YVTN_repeat-like_dom_sf"/>
</dbReference>
<dbReference type="SUPFAM" id="SSF50969">
    <property type="entry name" value="YVTN repeat-like/Quinoprotein amine dehydrogenase"/>
    <property type="match status" value="1"/>
</dbReference>
<name>A0A8J4A336_9ACTN</name>
<dbReference type="EMBL" id="BOPH01000145">
    <property type="protein sequence ID" value="GIJ74854.1"/>
    <property type="molecule type" value="Genomic_DNA"/>
</dbReference>
<keyword evidence="1" id="KW-0472">Membrane</keyword>
<dbReference type="RefSeq" id="WP_203934641.1">
    <property type="nucleotide sequence ID" value="NZ_BOPH01000145.1"/>
</dbReference>
<accession>A0A8J4A336</accession>
<sequence length="1199" mass="128494">MSRWRRLVVYLVPGTVAALGALIAVLSVDDLRPSLVMVVAVVIGLGFAAPAVDRLRDRVRRTEAIAGRNTDSSRVHFDPRARGVLPTQVRSGDYFTGREAVLAELTGWVGSGGDGRGRVVTGDPGSGKSAVLGRLAAQCRSQPVVTVYARGRTVAEVADEVAAGLGLEPSGAAGLIADLRSWRGDAVVVVDAVDEAVQPFELVQDLLQPLAASSAVTGLRCAFGSRRGGDGHLLTGFGESVTILDLDVEPYADPAGLVTYVQQTLLATVDPGLPTPYRGEPELAGRVARVVAAGAGHSFLVAQLHALSLMAATDARDERSTREFVAAATGVGPAMDRYLREAGPDGDAARDLLVALAWAEGDGFDSFSTWAATATALGAAEYGESDVERLLRSAAVNLISIARTGDRWTACVFHEALAEHLRASTLRFRTEADVQRRITTALAGLVRDWPAAGRYVRTHLATHAAVGRCLDGFLDNPDFLVVADVSRLLPALASARNPRARAVERIGQQLLTTDPRERVSYLELAARMAGDDEFAERVDRIDPGRPWRVTWAQWSTPDESEILGHFDTLVEVRVVELPDGPIVVAAGQWAVRAWHVRDGSAVRGGIGHPHAAINGMVAYADNADVVVVTSHVDGRVRRAGLLTGSPSRELSSAGQSWAMWTLVHDGRRVIVQDVDDETFAFDPDTDTVIAWPRLPITGRIVAAAVVDGRPLGVFSYILYWSRPRTPIPEERCIEVRDLRTGTVLGRRMWPEDEVTGWRAGAVVWSAAIYSVDGVVTVLVGGSLNGGHVFRWEPESGTTGSMEPYSALDGALSTAVGNTDPHLLAVGDSLGVVHLRPTAGEWLRLTIHDNGVEWLDVTRCDGTDVLVTGGRDGTVRLVRPPPHRVTSSPALSRLIRRPTHRNGTRQLMALQDIDGRVRVIDPASGEPVHTHPFADTDPVRDLAIDAAPQPTLVTLHSNGTISLRPAAHDGHVRTLNTPPGDWHTLAVGPTEPPVIVLYATDGAMAFLDLASGSTRWPTIRCHNGNYALALGPDRADREFSFVTAQDPPAPQVIRWTLTNSGTPHSVTLPVSDPPGRVHIRPDLYEFAWGAHGGRRIIAGAGSHVQVWDADDGDLVWSRYLERTNGMAINAIEIGTIAGRTYVITGGHTCTLGFIDVETQEERHLRIGSHLWSITALGDGEFTVAGVRGVMGIAFLEAPGS</sequence>
<evidence type="ECO:0000256" key="1">
    <source>
        <dbReference type="SAM" id="Phobius"/>
    </source>
</evidence>